<comment type="similarity">
    <text evidence="1">Belongs to the 'phage' integrase family.</text>
</comment>
<keyword evidence="2" id="KW-0229">DNA integration</keyword>
<accession>A0ABV7D0Z3</accession>
<dbReference type="PROSITE" id="PS51898">
    <property type="entry name" value="TYR_RECOMBINASE"/>
    <property type="match status" value="1"/>
</dbReference>
<dbReference type="InterPro" id="IPR011010">
    <property type="entry name" value="DNA_brk_join_enz"/>
</dbReference>
<evidence type="ECO:0000256" key="1">
    <source>
        <dbReference type="ARBA" id="ARBA00008857"/>
    </source>
</evidence>
<dbReference type="InterPro" id="IPR002104">
    <property type="entry name" value="Integrase_catalytic"/>
</dbReference>
<evidence type="ECO:0000256" key="5">
    <source>
        <dbReference type="PROSITE-ProRule" id="PRU01248"/>
    </source>
</evidence>
<evidence type="ECO:0000259" key="8">
    <source>
        <dbReference type="PROSITE" id="PS51900"/>
    </source>
</evidence>
<proteinExistence type="inferred from homology"/>
<dbReference type="Gene3D" id="1.10.150.130">
    <property type="match status" value="1"/>
</dbReference>
<evidence type="ECO:0000256" key="6">
    <source>
        <dbReference type="SAM" id="MobiDB-lite"/>
    </source>
</evidence>
<dbReference type="Pfam" id="PF00589">
    <property type="entry name" value="Phage_integrase"/>
    <property type="match status" value="1"/>
</dbReference>
<gene>
    <name evidence="9" type="ORF">ACFOKA_01435</name>
</gene>
<dbReference type="CDD" id="cd00801">
    <property type="entry name" value="INT_P4_C"/>
    <property type="match status" value="1"/>
</dbReference>
<dbReference type="PROSITE" id="PS51900">
    <property type="entry name" value="CB"/>
    <property type="match status" value="1"/>
</dbReference>
<evidence type="ECO:0000256" key="3">
    <source>
        <dbReference type="ARBA" id="ARBA00023125"/>
    </source>
</evidence>
<evidence type="ECO:0000256" key="4">
    <source>
        <dbReference type="ARBA" id="ARBA00023172"/>
    </source>
</evidence>
<name>A0ABV7D0Z3_9PROT</name>
<reference evidence="10" key="1">
    <citation type="journal article" date="2019" name="Int. J. Syst. Evol. Microbiol.">
        <title>The Global Catalogue of Microorganisms (GCM) 10K type strain sequencing project: providing services to taxonomists for standard genome sequencing and annotation.</title>
        <authorList>
            <consortium name="The Broad Institute Genomics Platform"/>
            <consortium name="The Broad Institute Genome Sequencing Center for Infectious Disease"/>
            <person name="Wu L."/>
            <person name="Ma J."/>
        </authorList>
    </citation>
    <scope>NUCLEOTIDE SEQUENCE [LARGE SCALE GENOMIC DNA]</scope>
    <source>
        <strain evidence="10">KCTC 62164</strain>
    </source>
</reference>
<dbReference type="RefSeq" id="WP_194214935.1">
    <property type="nucleotide sequence ID" value="NZ_CP061205.1"/>
</dbReference>
<dbReference type="InterPro" id="IPR025166">
    <property type="entry name" value="Integrase_DNA_bind_dom"/>
</dbReference>
<feature type="domain" description="Tyr recombinase" evidence="7">
    <location>
        <begin position="213"/>
        <end position="416"/>
    </location>
</feature>
<dbReference type="EMBL" id="JBHRSL010000001">
    <property type="protein sequence ID" value="MFC3050560.1"/>
    <property type="molecule type" value="Genomic_DNA"/>
</dbReference>
<dbReference type="Proteomes" id="UP001595444">
    <property type="component" value="Unassembled WGS sequence"/>
</dbReference>
<dbReference type="PANTHER" id="PTHR30629">
    <property type="entry name" value="PROPHAGE INTEGRASE"/>
    <property type="match status" value="1"/>
</dbReference>
<dbReference type="InterPro" id="IPR038488">
    <property type="entry name" value="Integrase_DNA-bd_sf"/>
</dbReference>
<dbReference type="Pfam" id="PF13356">
    <property type="entry name" value="Arm-DNA-bind_3"/>
    <property type="match status" value="1"/>
</dbReference>
<dbReference type="SUPFAM" id="SSF56349">
    <property type="entry name" value="DNA breaking-rejoining enzymes"/>
    <property type="match status" value="1"/>
</dbReference>
<evidence type="ECO:0000313" key="9">
    <source>
        <dbReference type="EMBL" id="MFC3050560.1"/>
    </source>
</evidence>
<organism evidence="9 10">
    <name type="scientific">Kordiimonas pumila</name>
    <dbReference type="NCBI Taxonomy" id="2161677"/>
    <lineage>
        <taxon>Bacteria</taxon>
        <taxon>Pseudomonadati</taxon>
        <taxon>Pseudomonadota</taxon>
        <taxon>Alphaproteobacteria</taxon>
        <taxon>Kordiimonadales</taxon>
        <taxon>Kordiimonadaceae</taxon>
        <taxon>Kordiimonas</taxon>
    </lineage>
</organism>
<dbReference type="InterPro" id="IPR013762">
    <property type="entry name" value="Integrase-like_cat_sf"/>
</dbReference>
<dbReference type="Gene3D" id="1.10.443.10">
    <property type="entry name" value="Intergrase catalytic core"/>
    <property type="match status" value="1"/>
</dbReference>
<comment type="caution">
    <text evidence="9">The sequence shown here is derived from an EMBL/GenBank/DDBJ whole genome shotgun (WGS) entry which is preliminary data.</text>
</comment>
<evidence type="ECO:0000313" key="10">
    <source>
        <dbReference type="Proteomes" id="UP001595444"/>
    </source>
</evidence>
<keyword evidence="3 5" id="KW-0238">DNA-binding</keyword>
<evidence type="ECO:0000256" key="2">
    <source>
        <dbReference type="ARBA" id="ARBA00022908"/>
    </source>
</evidence>
<keyword evidence="4" id="KW-0233">DNA recombination</keyword>
<dbReference type="PANTHER" id="PTHR30629:SF2">
    <property type="entry name" value="PROPHAGE INTEGRASE INTS-RELATED"/>
    <property type="match status" value="1"/>
</dbReference>
<feature type="domain" description="Core-binding (CB)" evidence="8">
    <location>
        <begin position="106"/>
        <end position="191"/>
    </location>
</feature>
<keyword evidence="10" id="KW-1185">Reference proteome</keyword>
<dbReference type="InterPro" id="IPR050808">
    <property type="entry name" value="Phage_Integrase"/>
</dbReference>
<protein>
    <submittedName>
        <fullName evidence="9">Tyrosine-type recombinase/integrase</fullName>
    </submittedName>
</protein>
<evidence type="ECO:0000259" key="7">
    <source>
        <dbReference type="PROSITE" id="PS51898"/>
    </source>
</evidence>
<dbReference type="InterPro" id="IPR044068">
    <property type="entry name" value="CB"/>
</dbReference>
<sequence>MPDLPTHHTQINAIKPPSDGQVDYYGKGRDSGLILRVSHVGRKTWFVRYWVNRKGIKTRAKKTIGQFPGLDLKEARSEKARLFVRIEKGEDPALDDKEQARKTSIKTVEELCDKFFELREVELFKGRLRRNVNDEKSMAKCYIIPVIGSYAPHAVTSDDIDELLAKAQKRCSANRANRILALLRVLFKFALSAKGHKCVDENPAINIPAPGQERAKVIDPPKTSEIKELWDRIENGVHPDKGNPILISPQIQLVLKLLLLTGQRSAEVSQAPIDEFDMADRVWIISGSRTKNGKPHKIPLSDSAYELVKQAMELAKQDAPNSPYLFPGWTGRNGLRRGTIPIGKTAPHHALKRVTAGSKLDRFTVHDFRKICATQMAELGVLMEIVSEILNHSINTVTARHYAKPSYLPQMREALELWSDHLMKIVQGKNE</sequence>
<feature type="region of interest" description="Disordered" evidence="6">
    <location>
        <begin position="1"/>
        <end position="20"/>
    </location>
</feature>
<dbReference type="InterPro" id="IPR010998">
    <property type="entry name" value="Integrase_recombinase_N"/>
</dbReference>
<dbReference type="Gene3D" id="3.30.160.390">
    <property type="entry name" value="Integrase, DNA-binding domain"/>
    <property type="match status" value="1"/>
</dbReference>